<dbReference type="InterPro" id="IPR003783">
    <property type="entry name" value="Regulatory_RecX"/>
</dbReference>
<dbReference type="PANTHER" id="PTHR33602:SF1">
    <property type="entry name" value="REGULATORY PROTEIN RECX FAMILY PROTEIN"/>
    <property type="match status" value="1"/>
</dbReference>
<keyword evidence="4 5" id="KW-0963">Cytoplasm</keyword>
<dbReference type="InterPro" id="IPR036388">
    <property type="entry name" value="WH-like_DNA-bd_sf"/>
</dbReference>
<organism evidence="9 10">
    <name type="scientific">Chthonomonas calidirosea (strain DSM 23976 / ICMP 18418 / T49)</name>
    <dbReference type="NCBI Taxonomy" id="1303518"/>
    <lineage>
        <taxon>Bacteria</taxon>
        <taxon>Bacillati</taxon>
        <taxon>Armatimonadota</taxon>
        <taxon>Chthonomonadia</taxon>
        <taxon>Chthonomonadales</taxon>
        <taxon>Chthonomonadaceae</taxon>
        <taxon>Chthonomonas</taxon>
    </lineage>
</organism>
<evidence type="ECO:0000256" key="4">
    <source>
        <dbReference type="ARBA" id="ARBA00022490"/>
    </source>
</evidence>
<protein>
    <recommendedName>
        <fullName evidence="3 5">Regulatory protein RecX</fullName>
    </recommendedName>
</protein>
<feature type="domain" description="RecX third three-helical" evidence="7">
    <location>
        <begin position="102"/>
        <end position="154"/>
    </location>
</feature>
<evidence type="ECO:0000256" key="2">
    <source>
        <dbReference type="ARBA" id="ARBA00009695"/>
    </source>
</evidence>
<dbReference type="HOGENOM" id="CLU_066607_0_2_0"/>
<keyword evidence="10" id="KW-1185">Reference proteome</keyword>
<dbReference type="STRING" id="454171.CP488_01947"/>
<dbReference type="Proteomes" id="UP000014227">
    <property type="component" value="Chromosome I"/>
</dbReference>
<evidence type="ECO:0000313" key="10">
    <source>
        <dbReference type="Proteomes" id="UP000014227"/>
    </source>
</evidence>
<feature type="domain" description="RecX second three-helical" evidence="6">
    <location>
        <begin position="55"/>
        <end position="96"/>
    </location>
</feature>
<dbReference type="PATRIC" id="fig|1303518.3.peg.2219"/>
<gene>
    <name evidence="5" type="primary">recX</name>
    <name evidence="9" type="ORF">CCALI_02143</name>
</gene>
<dbReference type="GO" id="GO:0005737">
    <property type="term" value="C:cytoplasm"/>
    <property type="evidence" value="ECO:0007669"/>
    <property type="project" value="UniProtKB-SubCell"/>
</dbReference>
<dbReference type="InterPro" id="IPR053926">
    <property type="entry name" value="RecX_HTH_1st"/>
</dbReference>
<evidence type="ECO:0000256" key="1">
    <source>
        <dbReference type="ARBA" id="ARBA00004496"/>
    </source>
</evidence>
<dbReference type="Pfam" id="PF02631">
    <property type="entry name" value="RecX_HTH2"/>
    <property type="match status" value="1"/>
</dbReference>
<proteinExistence type="inferred from homology"/>
<accession>S0EX16</accession>
<evidence type="ECO:0000259" key="7">
    <source>
        <dbReference type="Pfam" id="PF21981"/>
    </source>
</evidence>
<dbReference type="InterPro" id="IPR053924">
    <property type="entry name" value="RecX_HTH_2nd"/>
</dbReference>
<sequence>MDEERLKTARAIALRALARSACSQAQIERRLAKHGCPDDIIAQVIEELKARGWLDDARFAQDWVADRADRKRYGRRRLVEELKARGLTQDLLETTLPPLDPEAELQRARAAVARRWPPGSLAHLEGEALLAEKRRCAAFLARRGFDNTIIKKVLEELTSK</sequence>
<dbReference type="FunCoup" id="S0EX16">
    <property type="interactions" value="3"/>
</dbReference>
<dbReference type="PANTHER" id="PTHR33602">
    <property type="entry name" value="REGULATORY PROTEIN RECX FAMILY PROTEIN"/>
    <property type="match status" value="1"/>
</dbReference>
<evidence type="ECO:0000256" key="3">
    <source>
        <dbReference type="ARBA" id="ARBA00018111"/>
    </source>
</evidence>
<dbReference type="RefSeq" id="WP_016483472.1">
    <property type="nucleotide sequence ID" value="NC_021487.1"/>
</dbReference>
<evidence type="ECO:0000259" key="8">
    <source>
        <dbReference type="Pfam" id="PF21982"/>
    </source>
</evidence>
<dbReference type="Pfam" id="PF21981">
    <property type="entry name" value="RecX_HTH3"/>
    <property type="match status" value="1"/>
</dbReference>
<feature type="domain" description="RecX first three-helical" evidence="8">
    <location>
        <begin position="9"/>
        <end position="48"/>
    </location>
</feature>
<dbReference type="OrthoDB" id="7066780at2"/>
<dbReference type="HAMAP" id="MF_01114">
    <property type="entry name" value="RecX"/>
    <property type="match status" value="1"/>
</dbReference>
<dbReference type="eggNOG" id="COG2137">
    <property type="taxonomic scope" value="Bacteria"/>
</dbReference>
<dbReference type="EMBL" id="HF951689">
    <property type="protein sequence ID" value="CCW35950.1"/>
    <property type="molecule type" value="Genomic_DNA"/>
</dbReference>
<comment type="similarity">
    <text evidence="2 5">Belongs to the RecX family.</text>
</comment>
<evidence type="ECO:0000256" key="5">
    <source>
        <dbReference type="HAMAP-Rule" id="MF_01114"/>
    </source>
</evidence>
<dbReference type="KEGG" id="ccz:CCALI_02143"/>
<dbReference type="Pfam" id="PF21982">
    <property type="entry name" value="RecX_HTH1"/>
    <property type="match status" value="1"/>
</dbReference>
<comment type="function">
    <text evidence="5">Modulates RecA activity.</text>
</comment>
<dbReference type="GO" id="GO:0006282">
    <property type="term" value="P:regulation of DNA repair"/>
    <property type="evidence" value="ECO:0007669"/>
    <property type="project" value="UniProtKB-UniRule"/>
</dbReference>
<reference evidence="10" key="1">
    <citation type="submission" date="2013-03" db="EMBL/GenBank/DDBJ databases">
        <title>Genome sequence of Chthonomonas calidirosea, the first sequenced genome from the Armatimonadetes phylum (formally candidate division OP10).</title>
        <authorList>
            <person name="Lee K.C.Y."/>
            <person name="Morgan X.C."/>
            <person name="Dunfield P.F."/>
            <person name="Tamas I."/>
            <person name="Houghton K.M."/>
            <person name="Vyssotski M."/>
            <person name="Ryan J.L.J."/>
            <person name="Lagutin K."/>
            <person name="McDonald I.R."/>
            <person name="Stott M.B."/>
        </authorList>
    </citation>
    <scope>NUCLEOTIDE SEQUENCE [LARGE SCALE GENOMIC DNA]</scope>
    <source>
        <strain evidence="10">DSM 23976 / ICMP 18418 / T49</strain>
    </source>
</reference>
<dbReference type="Gene3D" id="1.10.10.10">
    <property type="entry name" value="Winged helix-like DNA-binding domain superfamily/Winged helix DNA-binding domain"/>
    <property type="match status" value="3"/>
</dbReference>
<dbReference type="AlphaFoldDB" id="S0EX16"/>
<evidence type="ECO:0000313" key="9">
    <source>
        <dbReference type="EMBL" id="CCW35950.1"/>
    </source>
</evidence>
<comment type="subcellular location">
    <subcellularLocation>
        <location evidence="1 5">Cytoplasm</location>
    </subcellularLocation>
</comment>
<dbReference type="InterPro" id="IPR053925">
    <property type="entry name" value="RecX_HTH_3rd"/>
</dbReference>
<evidence type="ECO:0000259" key="6">
    <source>
        <dbReference type="Pfam" id="PF02631"/>
    </source>
</evidence>
<name>S0EX16_CHTCT</name>
<dbReference type="InParanoid" id="S0EX16"/>